<feature type="compositionally biased region" description="Basic and acidic residues" evidence="1">
    <location>
        <begin position="60"/>
        <end position="74"/>
    </location>
</feature>
<name>A0ABT0G1X8_9ACTN</name>
<reference evidence="2 3" key="1">
    <citation type="submission" date="2022-04" db="EMBL/GenBank/DDBJ databases">
        <title>Genome draft of Actinomadura sp. ATCC 31491.</title>
        <authorList>
            <person name="Shi X."/>
            <person name="Du Y."/>
        </authorList>
    </citation>
    <scope>NUCLEOTIDE SEQUENCE [LARGE SCALE GENOMIC DNA]</scope>
    <source>
        <strain evidence="2 3">ATCC 31491</strain>
    </source>
</reference>
<evidence type="ECO:0000256" key="1">
    <source>
        <dbReference type="SAM" id="MobiDB-lite"/>
    </source>
</evidence>
<keyword evidence="3" id="KW-1185">Reference proteome</keyword>
<comment type="caution">
    <text evidence="2">The sequence shown here is derived from an EMBL/GenBank/DDBJ whole genome shotgun (WGS) entry which is preliminary data.</text>
</comment>
<dbReference type="EMBL" id="JAKRKC020000002">
    <property type="protein sequence ID" value="MCK2218612.1"/>
    <property type="molecule type" value="Genomic_DNA"/>
</dbReference>
<proteinExistence type="predicted"/>
<sequence>MTSAVTRPEAGAAPQETAADVNASPETFLTRLDACLSEHTHTEPPTTEPPHTEPPTTGHAAREDGGHPGLHECGEGATPSPATVPEVLTVLADGRELRTRDLAAAVLAGRGCRCDARPPFTQALLDLLKGDARVGGTLRRPTYWWRSLAAAQDGGAEPALTGPPSGA</sequence>
<dbReference type="Proteomes" id="UP001317259">
    <property type="component" value="Unassembled WGS sequence"/>
</dbReference>
<organism evidence="2 3">
    <name type="scientific">Actinomadura luzonensis</name>
    <dbReference type="NCBI Taxonomy" id="2805427"/>
    <lineage>
        <taxon>Bacteria</taxon>
        <taxon>Bacillati</taxon>
        <taxon>Actinomycetota</taxon>
        <taxon>Actinomycetes</taxon>
        <taxon>Streptosporangiales</taxon>
        <taxon>Thermomonosporaceae</taxon>
        <taxon>Actinomadura</taxon>
    </lineage>
</organism>
<accession>A0ABT0G1X8</accession>
<feature type="region of interest" description="Disordered" evidence="1">
    <location>
        <begin position="1"/>
        <end position="84"/>
    </location>
</feature>
<protein>
    <submittedName>
        <fullName evidence="2">Uncharacterized protein</fullName>
    </submittedName>
</protein>
<gene>
    <name evidence="2" type="ORF">MF672_033170</name>
</gene>
<evidence type="ECO:0000313" key="3">
    <source>
        <dbReference type="Proteomes" id="UP001317259"/>
    </source>
</evidence>
<evidence type="ECO:0000313" key="2">
    <source>
        <dbReference type="EMBL" id="MCK2218612.1"/>
    </source>
</evidence>
<dbReference type="RefSeq" id="WP_242382303.1">
    <property type="nucleotide sequence ID" value="NZ_JAKRKC020000002.1"/>
</dbReference>